<protein>
    <submittedName>
        <fullName evidence="2">ROK family protein</fullName>
    </submittedName>
</protein>
<evidence type="ECO:0000313" key="2">
    <source>
        <dbReference type="EMBL" id="AFZ47519.1"/>
    </source>
</evidence>
<dbReference type="STRING" id="292563.Cyast_1558"/>
<dbReference type="EMBL" id="CP003940">
    <property type="protein sequence ID" value="AFZ47519.1"/>
    <property type="molecule type" value="Genomic_DNA"/>
</dbReference>
<dbReference type="AlphaFoldDB" id="K9YKW6"/>
<dbReference type="InterPro" id="IPR000600">
    <property type="entry name" value="ROK"/>
</dbReference>
<dbReference type="PANTHER" id="PTHR18964:SF149">
    <property type="entry name" value="BIFUNCTIONAL UDP-N-ACETYLGLUCOSAMINE 2-EPIMERASE_N-ACETYLMANNOSAMINE KINASE"/>
    <property type="match status" value="1"/>
</dbReference>
<sequence length="299" mass="31465">MTEEKQVIGVDLGGTAIKFGRFLADGTCLESFSILTPKPATPEDVINAIAITVNKINQNNNTVALGIGMPGATDAQGRIAKVAINLDGWHDVPLADELEEKTGLKTIICNDANCAGLGEAWLGAGKNYQDLILLTLGTGVGGAVILDGKLFIGHKGAGGELGLVTFNPNGHPCNSGNKGSFEQHASATAIYRDTGKKSSEWGKLAQKNDPTALQFWRDYGKILGTGLATYIYIFTPEAILIGGGVSASAEYFLPSAWEEVEKRVLPSSREGLKLLVAQLGNNAGIVGAAKLAWQLSEKI</sequence>
<dbReference type="Proteomes" id="UP000010483">
    <property type="component" value="Chromosome"/>
</dbReference>
<proteinExistence type="inferred from homology"/>
<dbReference type="SUPFAM" id="SSF53067">
    <property type="entry name" value="Actin-like ATPase domain"/>
    <property type="match status" value="1"/>
</dbReference>
<keyword evidence="3" id="KW-1185">Reference proteome</keyword>
<dbReference type="eggNOG" id="COG1940">
    <property type="taxonomic scope" value="Bacteria"/>
</dbReference>
<dbReference type="BioCyc" id="CSTA292563:G1353-1568-MONOMER"/>
<dbReference type="KEGG" id="csn:Cyast_1558"/>
<reference evidence="3" key="1">
    <citation type="journal article" date="2013" name="Proc. Natl. Acad. Sci. U.S.A.">
        <title>Improving the coverage of the cyanobacterial phylum using diversity-driven genome sequencing.</title>
        <authorList>
            <person name="Shih P.M."/>
            <person name="Wu D."/>
            <person name="Latifi A."/>
            <person name="Axen S.D."/>
            <person name="Fewer D.P."/>
            <person name="Talla E."/>
            <person name="Calteau A."/>
            <person name="Cai F."/>
            <person name="Tandeau de Marsac N."/>
            <person name="Rippka R."/>
            <person name="Herdman M."/>
            <person name="Sivonen K."/>
            <person name="Coursin T."/>
            <person name="Laurent T."/>
            <person name="Goodwin L."/>
            <person name="Nolan M."/>
            <person name="Davenport K.W."/>
            <person name="Han C.S."/>
            <person name="Rubin E.M."/>
            <person name="Eisen J.A."/>
            <person name="Woyke T."/>
            <person name="Gugger M."/>
            <person name="Kerfeld C.A."/>
        </authorList>
    </citation>
    <scope>NUCLEOTIDE SEQUENCE [LARGE SCALE GENOMIC DNA]</scope>
    <source>
        <strain evidence="3">ATCC 29140 / PCC 7202</strain>
    </source>
</reference>
<evidence type="ECO:0000313" key="3">
    <source>
        <dbReference type="Proteomes" id="UP000010483"/>
    </source>
</evidence>
<evidence type="ECO:0000256" key="1">
    <source>
        <dbReference type="ARBA" id="ARBA00006479"/>
    </source>
</evidence>
<gene>
    <name evidence="2" type="ordered locus">Cyast_1558</name>
</gene>
<dbReference type="PATRIC" id="fig|292563.3.peg.1627"/>
<accession>K9YKW6</accession>
<dbReference type="Gene3D" id="3.30.420.40">
    <property type="match status" value="2"/>
</dbReference>
<name>K9YKW6_CYASC</name>
<comment type="similarity">
    <text evidence="1">Belongs to the ROK (NagC/XylR) family.</text>
</comment>
<dbReference type="InterPro" id="IPR043129">
    <property type="entry name" value="ATPase_NBD"/>
</dbReference>
<dbReference type="PANTHER" id="PTHR18964">
    <property type="entry name" value="ROK (REPRESSOR, ORF, KINASE) FAMILY"/>
    <property type="match status" value="1"/>
</dbReference>
<organism evidence="2 3">
    <name type="scientific">Cyanobacterium stanieri (strain ATCC 29140 / PCC 7202)</name>
    <dbReference type="NCBI Taxonomy" id="292563"/>
    <lineage>
        <taxon>Bacteria</taxon>
        <taxon>Bacillati</taxon>
        <taxon>Cyanobacteriota</taxon>
        <taxon>Cyanophyceae</taxon>
        <taxon>Oscillatoriophycideae</taxon>
        <taxon>Chroococcales</taxon>
        <taxon>Geminocystaceae</taxon>
        <taxon>Cyanobacterium</taxon>
    </lineage>
</organism>
<dbReference type="HOGENOM" id="CLU_036604_0_2_3"/>
<dbReference type="Pfam" id="PF00480">
    <property type="entry name" value="ROK"/>
    <property type="match status" value="1"/>
</dbReference>